<proteinExistence type="predicted"/>
<organism evidence="2 3">
    <name type="scientific">Rhizopogon vinicolor AM-OR11-026</name>
    <dbReference type="NCBI Taxonomy" id="1314800"/>
    <lineage>
        <taxon>Eukaryota</taxon>
        <taxon>Fungi</taxon>
        <taxon>Dikarya</taxon>
        <taxon>Basidiomycota</taxon>
        <taxon>Agaricomycotina</taxon>
        <taxon>Agaricomycetes</taxon>
        <taxon>Agaricomycetidae</taxon>
        <taxon>Boletales</taxon>
        <taxon>Suillineae</taxon>
        <taxon>Rhizopogonaceae</taxon>
        <taxon>Rhizopogon</taxon>
    </lineage>
</organism>
<dbReference type="EMBL" id="KV448753">
    <property type="protein sequence ID" value="OAX33527.1"/>
    <property type="molecule type" value="Genomic_DNA"/>
</dbReference>
<dbReference type="STRING" id="1314800.A0A1B7MLR9"/>
<name>A0A1B7MLR9_9AGAM</name>
<evidence type="ECO:0000313" key="2">
    <source>
        <dbReference type="EMBL" id="OAX33527.1"/>
    </source>
</evidence>
<evidence type="ECO:0000313" key="3">
    <source>
        <dbReference type="Proteomes" id="UP000092154"/>
    </source>
</evidence>
<dbReference type="OrthoDB" id="3063862at2759"/>
<feature type="compositionally biased region" description="Pro residues" evidence="1">
    <location>
        <begin position="35"/>
        <end position="46"/>
    </location>
</feature>
<gene>
    <name evidence="2" type="ORF">K503DRAFT_869497</name>
</gene>
<dbReference type="Proteomes" id="UP000092154">
    <property type="component" value="Unassembled WGS sequence"/>
</dbReference>
<feature type="region of interest" description="Disordered" evidence="1">
    <location>
        <begin position="1"/>
        <end position="62"/>
    </location>
</feature>
<sequence length="178" mass="19280">MDLMEVDGDLDANQSDPDDDELDEFETLDATTGPGEPPKIPTPPPMISKKQKRDTNDEPAAPVAKDISYMAKTVTGPAFSTPVVNVTFGNEFASLFKANHTAPNTTATEIGPVLIFTSSLIPPSCKPGNDISIMAFCALYQLDDSITTKFASHSFIQESMLTPLRDLFRPQGDGVQVW</sequence>
<reference evidence="2 3" key="1">
    <citation type="submission" date="2016-06" db="EMBL/GenBank/DDBJ databases">
        <title>Comparative genomics of the ectomycorrhizal sister species Rhizopogon vinicolor and Rhizopogon vesiculosus (Basidiomycota: Boletales) reveals a divergence of the mating type B locus.</title>
        <authorList>
            <consortium name="DOE Joint Genome Institute"/>
            <person name="Mujic A.B."/>
            <person name="Kuo A."/>
            <person name="Tritt A."/>
            <person name="Lipzen A."/>
            <person name="Chen C."/>
            <person name="Johnson J."/>
            <person name="Sharma A."/>
            <person name="Barry K."/>
            <person name="Grigoriev I.V."/>
            <person name="Spatafora J.W."/>
        </authorList>
    </citation>
    <scope>NUCLEOTIDE SEQUENCE [LARGE SCALE GENOMIC DNA]</scope>
    <source>
        <strain evidence="2 3">AM-OR11-026</strain>
    </source>
</reference>
<protein>
    <submittedName>
        <fullName evidence="2">Uncharacterized protein</fullName>
    </submittedName>
</protein>
<dbReference type="InParanoid" id="A0A1B7MLR9"/>
<dbReference type="AlphaFoldDB" id="A0A1B7MLR9"/>
<feature type="compositionally biased region" description="Acidic residues" evidence="1">
    <location>
        <begin position="1"/>
        <end position="27"/>
    </location>
</feature>
<keyword evidence="3" id="KW-1185">Reference proteome</keyword>
<evidence type="ECO:0000256" key="1">
    <source>
        <dbReference type="SAM" id="MobiDB-lite"/>
    </source>
</evidence>
<accession>A0A1B7MLR9</accession>